<dbReference type="KEGG" id="pcot:PCOAH_00030510"/>
<evidence type="ECO:0000313" key="2">
    <source>
        <dbReference type="EMBL" id="ANQ08804.1"/>
    </source>
</evidence>
<feature type="region of interest" description="Disordered" evidence="1">
    <location>
        <begin position="391"/>
        <end position="440"/>
    </location>
</feature>
<feature type="compositionally biased region" description="Basic and acidic residues" evidence="1">
    <location>
        <begin position="391"/>
        <end position="400"/>
    </location>
</feature>
<feature type="compositionally biased region" description="Low complexity" evidence="1">
    <location>
        <begin position="529"/>
        <end position="548"/>
    </location>
</feature>
<dbReference type="AlphaFoldDB" id="A0A1B1E1A6"/>
<feature type="compositionally biased region" description="Polar residues" evidence="1">
    <location>
        <begin position="569"/>
        <end position="578"/>
    </location>
</feature>
<evidence type="ECO:0000256" key="1">
    <source>
        <dbReference type="SAM" id="MobiDB-lite"/>
    </source>
</evidence>
<protein>
    <submittedName>
        <fullName evidence="2">KIR protein</fullName>
    </submittedName>
</protein>
<dbReference type="EMBL" id="CP016248">
    <property type="protein sequence ID" value="ANQ08804.1"/>
    <property type="molecule type" value="Genomic_DNA"/>
</dbReference>
<keyword evidence="3" id="KW-1185">Reference proteome</keyword>
<evidence type="ECO:0000313" key="3">
    <source>
        <dbReference type="Proteomes" id="UP000092716"/>
    </source>
</evidence>
<sequence>TYNIHNEDLANKIASNYCHACNRGRGEWLPTLGDEDLPYFFYYWLGDKVKEQFQTGNNFSPIMKKIYGKLEKFGPRCSCTNLYEGLNKDRFKQAKELFDYNYNYKMLLRDNGWCRNYCTNDKCDTLYNTAQRAYSQLSSYCPTAGGYQYCKEFNETTKKKKEYEKPEKLDCHAAANEVSVKYPAASTPTKATQVIAQVASSVTLPSEEEYARFNERNYCKGDRRGEYCKEDLRREVETTLTSWKNDVTLADGIVRNYDYACTKGGQGEPSYYDRCKFFYYWLGDKLGDSRSMVIPEIYKKLKDSTGTCKCTNLYDNITKERFPQAKILFDYYCNYKKLEGKNECNDYCKNKTCDDAYSKAESTYTTVNTECHTTQGEPYCNKFKEEKGKEGEFSKPKELPKQTCTPPLAPEPARPSTSQENLTASDGGVARTAKDSPDSIRVKKVGTDHKVHLLQENHKDHHNKVETNPKVHLPLVLVVQDTKVVYRNLVLQYNLLPPGLKNFFGGSSTNSKSNRRRRTVERDFDSLMNDSTDVSTVHSTTDSTDNSTIYDRSPPSGRRKANNRRNGQHRNNIAYQRM</sequence>
<accession>A0A1B1E1A6</accession>
<organism evidence="2 3">
    <name type="scientific">Plasmodium coatneyi</name>
    <dbReference type="NCBI Taxonomy" id="208452"/>
    <lineage>
        <taxon>Eukaryota</taxon>
        <taxon>Sar</taxon>
        <taxon>Alveolata</taxon>
        <taxon>Apicomplexa</taxon>
        <taxon>Aconoidasida</taxon>
        <taxon>Haemosporida</taxon>
        <taxon>Plasmodiidae</taxon>
        <taxon>Plasmodium</taxon>
    </lineage>
</organism>
<gene>
    <name evidence="2" type="ORF">PCOAH_00030510</name>
</gene>
<dbReference type="VEuPathDB" id="PlasmoDB:PCOAH_00030510"/>
<dbReference type="Pfam" id="PF05795">
    <property type="entry name" value="Plasmodium_Vir"/>
    <property type="match status" value="1"/>
</dbReference>
<feature type="compositionally biased region" description="Polar residues" evidence="1">
    <location>
        <begin position="415"/>
        <end position="424"/>
    </location>
</feature>
<dbReference type="RefSeq" id="XP_019915499.1">
    <property type="nucleotide sequence ID" value="XM_020059852.1"/>
</dbReference>
<dbReference type="Proteomes" id="UP000092716">
    <property type="component" value="Chromosome 10"/>
</dbReference>
<dbReference type="GeneID" id="30909782"/>
<feature type="region of interest" description="Disordered" evidence="1">
    <location>
        <begin position="503"/>
        <end position="578"/>
    </location>
</feature>
<reference evidence="3" key="1">
    <citation type="submission" date="2016-06" db="EMBL/GenBank/DDBJ databases">
        <title>First high quality genome sequence of Plasmodium coatneyi using continuous long reads from single molecule, real-time sequencing.</title>
        <authorList>
            <person name="Chien J.-T."/>
            <person name="Pakala S.B."/>
            <person name="Geraldo J.A."/>
            <person name="Lapp S.A."/>
            <person name="Barnwell J.W."/>
            <person name="Kissinger J.C."/>
            <person name="Galinski M.R."/>
            <person name="Humphrey J.C."/>
        </authorList>
    </citation>
    <scope>NUCLEOTIDE SEQUENCE [LARGE SCALE GENOMIC DNA]</scope>
    <source>
        <strain evidence="3">Hackeri</strain>
    </source>
</reference>
<feature type="non-terminal residue" evidence="2">
    <location>
        <position position="1"/>
    </location>
</feature>
<dbReference type="InterPro" id="IPR008780">
    <property type="entry name" value="Plasmodium_Vir"/>
</dbReference>
<proteinExistence type="predicted"/>
<feature type="compositionally biased region" description="Basic residues" evidence="1">
    <location>
        <begin position="557"/>
        <end position="568"/>
    </location>
</feature>
<name>A0A1B1E1A6_9APIC</name>